<sequence>MLIQSHLHLRIPPLHIGAASKPLNSRSVRCSISGATPNPARDRTISFGKHRGKMLGSLPSTYLQWISKNLRAGDTEHWATLADQVLEDPVYKDRIEWEFAEKVLNGDVLTTSASASSVEALLQISERFGWDNEDKIGWSTVNFELLGTSRGGRIPRVSDKGSGGGVGRLKKTAAKVRLESAEDRERERRREERRGRRAKGSLGNQVADGGGDDGESGGHTAAEIHNQFPGRESLLRKAMTGRQRIL</sequence>
<dbReference type="OMA" id="DKRMERR"/>
<evidence type="ECO:0000256" key="1">
    <source>
        <dbReference type="SAM" id="MobiDB-lite"/>
    </source>
</evidence>
<dbReference type="PANTHER" id="PTHR38357:SF1">
    <property type="entry name" value="EXPRESSED PROTEIN"/>
    <property type="match status" value="1"/>
</dbReference>
<evidence type="ECO:0000313" key="3">
    <source>
        <dbReference type="Proteomes" id="UP000594263"/>
    </source>
</evidence>
<dbReference type="AlphaFoldDB" id="A0A7N0RBJ0"/>
<feature type="compositionally biased region" description="Basic and acidic residues" evidence="1">
    <location>
        <begin position="176"/>
        <end position="194"/>
    </location>
</feature>
<feature type="region of interest" description="Disordered" evidence="1">
    <location>
        <begin position="152"/>
        <end position="246"/>
    </location>
</feature>
<protein>
    <submittedName>
        <fullName evidence="2">Uncharacterized protein</fullName>
    </submittedName>
</protein>
<keyword evidence="3" id="KW-1185">Reference proteome</keyword>
<dbReference type="Gramene" id="Kaladp0002s0103.1.v1.1">
    <property type="protein sequence ID" value="Kaladp0002s0103.1.v1.1.CDS.1"/>
    <property type="gene ID" value="Kaladp0002s0103.v1.1"/>
</dbReference>
<proteinExistence type="predicted"/>
<dbReference type="GO" id="GO:0009536">
    <property type="term" value="C:plastid"/>
    <property type="evidence" value="ECO:0007669"/>
    <property type="project" value="TreeGrafter"/>
</dbReference>
<accession>A0A7N0RBJ0</accession>
<organism evidence="2 3">
    <name type="scientific">Kalanchoe fedtschenkoi</name>
    <name type="common">Lavender scallops</name>
    <name type="synonym">South American air plant</name>
    <dbReference type="NCBI Taxonomy" id="63787"/>
    <lineage>
        <taxon>Eukaryota</taxon>
        <taxon>Viridiplantae</taxon>
        <taxon>Streptophyta</taxon>
        <taxon>Embryophyta</taxon>
        <taxon>Tracheophyta</taxon>
        <taxon>Spermatophyta</taxon>
        <taxon>Magnoliopsida</taxon>
        <taxon>eudicotyledons</taxon>
        <taxon>Gunneridae</taxon>
        <taxon>Pentapetalae</taxon>
        <taxon>Saxifragales</taxon>
        <taxon>Crassulaceae</taxon>
        <taxon>Kalanchoe</taxon>
    </lineage>
</organism>
<evidence type="ECO:0000313" key="2">
    <source>
        <dbReference type="EnsemblPlants" id="Kaladp0002s0103.1.v1.1.CDS.1"/>
    </source>
</evidence>
<reference evidence="2" key="1">
    <citation type="submission" date="2021-01" db="UniProtKB">
        <authorList>
            <consortium name="EnsemblPlants"/>
        </authorList>
    </citation>
    <scope>IDENTIFICATION</scope>
</reference>
<dbReference type="Proteomes" id="UP000594263">
    <property type="component" value="Unplaced"/>
</dbReference>
<dbReference type="PANTHER" id="PTHR38357">
    <property type="entry name" value="EXPRESSED PROTEIN"/>
    <property type="match status" value="1"/>
</dbReference>
<dbReference type="EnsemblPlants" id="Kaladp0002s0103.1.v1.1">
    <property type="protein sequence ID" value="Kaladp0002s0103.1.v1.1.CDS.1"/>
    <property type="gene ID" value="Kaladp0002s0103.v1.1"/>
</dbReference>
<name>A0A7N0RBJ0_KALFE</name>